<comment type="caution">
    <text evidence="2">The sequence shown here is derived from an EMBL/GenBank/DDBJ whole genome shotgun (WGS) entry which is preliminary data.</text>
</comment>
<keyword evidence="1" id="KW-0732">Signal</keyword>
<gene>
    <name evidence="2" type="ORF">FXO26_26045</name>
</gene>
<accession>A0A5D3G197</accession>
<reference evidence="2 3" key="1">
    <citation type="submission" date="2019-08" db="EMBL/GenBank/DDBJ databases">
        <title>Subclass B2 metallo-beta lactamase from Pseudomonas synxantha.</title>
        <authorList>
            <person name="Poirel L."/>
            <person name="Palmieri M."/>
            <person name="Masseron A."/>
            <person name="Perreten V."/>
            <person name="Nordman P."/>
        </authorList>
    </citation>
    <scope>NUCLEOTIDE SEQUENCE [LARGE SCALE GENOMIC DNA]</scope>
    <source>
        <strain evidence="2 3">MCP106</strain>
    </source>
</reference>
<organism evidence="2 3">
    <name type="scientific">Pseudomonas synxantha</name>
    <dbReference type="NCBI Taxonomy" id="47883"/>
    <lineage>
        <taxon>Bacteria</taxon>
        <taxon>Pseudomonadati</taxon>
        <taxon>Pseudomonadota</taxon>
        <taxon>Gammaproteobacteria</taxon>
        <taxon>Pseudomonadales</taxon>
        <taxon>Pseudomonadaceae</taxon>
        <taxon>Pseudomonas</taxon>
    </lineage>
</organism>
<dbReference type="Pfam" id="PF06551">
    <property type="entry name" value="DUF1120"/>
    <property type="match status" value="1"/>
</dbReference>
<evidence type="ECO:0000313" key="2">
    <source>
        <dbReference type="EMBL" id="TYK54757.1"/>
    </source>
</evidence>
<evidence type="ECO:0000313" key="3">
    <source>
        <dbReference type="Proteomes" id="UP000324029"/>
    </source>
</evidence>
<proteinExistence type="predicted"/>
<evidence type="ECO:0000256" key="1">
    <source>
        <dbReference type="SAM" id="SignalP"/>
    </source>
</evidence>
<protein>
    <submittedName>
        <fullName evidence="2">DUF1120 domain-containing protein</fullName>
    </submittedName>
</protein>
<name>A0A5D3G197_9PSED</name>
<dbReference type="Proteomes" id="UP000324029">
    <property type="component" value="Unassembled WGS sequence"/>
</dbReference>
<feature type="signal peptide" evidence="1">
    <location>
        <begin position="1"/>
        <end position="20"/>
    </location>
</feature>
<dbReference type="EMBL" id="VSRO01000017">
    <property type="protein sequence ID" value="TYK54757.1"/>
    <property type="molecule type" value="Genomic_DNA"/>
</dbReference>
<dbReference type="AlphaFoldDB" id="A0A5D3G197"/>
<reference evidence="2 3" key="2">
    <citation type="submission" date="2019-08" db="EMBL/GenBank/DDBJ databases">
        <authorList>
            <person name="Brilhante M."/>
            <person name="Perreten V."/>
        </authorList>
    </citation>
    <scope>NUCLEOTIDE SEQUENCE [LARGE SCALE GENOMIC DNA]</scope>
    <source>
        <strain evidence="2 3">MCP106</strain>
    </source>
</reference>
<sequence length="234" mass="25744">MKQFFFISTLTLALSSSVFAGPPVVESGKKGKGEAKLDVNVKINAPSCTFDLNSGQTIDLGLTSPNQLFKDDSKALPAQLASLNVSCGGPILLTMSLKDTHMDTLTSGPYGKLFPRAHGLAQQFALVDKNKQDTLIGSYVLRMKDIRDSSGVHYNMNGVDGTYWNEHLRSSKSDEDRSITSTAFTNKQGTPQYIKDLTLEFFVESQILPTSEFDFNQASPIEFVGETTFKMLYM</sequence>
<dbReference type="InterPro" id="IPR010546">
    <property type="entry name" value="DUF1120"/>
</dbReference>
<feature type="chain" id="PRO_5022688594" evidence="1">
    <location>
        <begin position="21"/>
        <end position="234"/>
    </location>
</feature>
<dbReference type="RefSeq" id="WP_148854307.1">
    <property type="nucleotide sequence ID" value="NZ_VSRO01000017.1"/>
</dbReference>